<feature type="chain" id="PRO_5038242856" description="Lipoprotein" evidence="2">
    <location>
        <begin position="22"/>
        <end position="149"/>
    </location>
</feature>
<comment type="caution">
    <text evidence="3">The sequence shown here is derived from an EMBL/GenBank/DDBJ whole genome shotgun (WGS) entry which is preliminary data.</text>
</comment>
<feature type="signal peptide" evidence="2">
    <location>
        <begin position="1"/>
        <end position="21"/>
    </location>
</feature>
<dbReference type="EMBL" id="VDFR01000020">
    <property type="protein sequence ID" value="TNC49976.1"/>
    <property type="molecule type" value="Genomic_DNA"/>
</dbReference>
<evidence type="ECO:0000256" key="1">
    <source>
        <dbReference type="SAM" id="MobiDB-lite"/>
    </source>
</evidence>
<reference evidence="3 5" key="1">
    <citation type="submission" date="2019-05" db="EMBL/GenBank/DDBJ databases">
        <title>Mumia sp. nov., isolated from the intestinal contents of plateau pika (Ochotona curzoniae) in the Qinghai-Tibet plateau of China.</title>
        <authorList>
            <person name="Tian Z."/>
        </authorList>
    </citation>
    <scope>NUCLEOTIDE SEQUENCE [LARGE SCALE GENOMIC DNA]</scope>
    <source>
        <strain evidence="5">527</strain>
        <strain evidence="3">Z527</strain>
    </source>
</reference>
<gene>
    <name evidence="4" type="ORF">FHE65_04635</name>
    <name evidence="3" type="ORF">FHE65_04820</name>
</gene>
<sequence>MRSRLLAAAAILSILVLPGCGGDDSPDDAGARGTPAAAAETGTLGSEEADTLAKESAERVVTLWARPELPLDQWVAELRPQLSPVALSVLSFVDPSSLKPAKVEGKSHVMAGSPSRVVVSVPTSAGEYRVTMSRQTEGTAWVVDRVSSP</sequence>
<protein>
    <recommendedName>
        <fullName evidence="6">Lipoprotein</fullName>
    </recommendedName>
</protein>
<proteinExistence type="predicted"/>
<evidence type="ECO:0008006" key="6">
    <source>
        <dbReference type="Google" id="ProtNLM"/>
    </source>
</evidence>
<evidence type="ECO:0000313" key="3">
    <source>
        <dbReference type="EMBL" id="TNC49719.1"/>
    </source>
</evidence>
<dbReference type="EMBL" id="VDFR01000021">
    <property type="protein sequence ID" value="TNC49719.1"/>
    <property type="molecule type" value="Genomic_DNA"/>
</dbReference>
<feature type="compositionally biased region" description="Low complexity" evidence="1">
    <location>
        <begin position="31"/>
        <end position="43"/>
    </location>
</feature>
<feature type="region of interest" description="Disordered" evidence="1">
    <location>
        <begin position="23"/>
        <end position="52"/>
    </location>
</feature>
<evidence type="ECO:0000256" key="2">
    <source>
        <dbReference type="SAM" id="SignalP"/>
    </source>
</evidence>
<evidence type="ECO:0000313" key="5">
    <source>
        <dbReference type="Proteomes" id="UP000306740"/>
    </source>
</evidence>
<dbReference type="OrthoDB" id="3260457at2"/>
<keyword evidence="2" id="KW-0732">Signal</keyword>
<name>A0A5C4MYM4_9ACTN</name>
<dbReference type="RefSeq" id="WP_139086502.1">
    <property type="nucleotide sequence ID" value="NZ_VDFR01000020.1"/>
</dbReference>
<dbReference type="AlphaFoldDB" id="A0A5C4MYM4"/>
<accession>A0A5C4MYM4</accession>
<organism evidence="3 5">
    <name type="scientific">Mumia zhuanghuii</name>
    <dbReference type="NCBI Taxonomy" id="2585211"/>
    <lineage>
        <taxon>Bacteria</taxon>
        <taxon>Bacillati</taxon>
        <taxon>Actinomycetota</taxon>
        <taxon>Actinomycetes</taxon>
        <taxon>Propionibacteriales</taxon>
        <taxon>Nocardioidaceae</taxon>
        <taxon>Mumia</taxon>
    </lineage>
</organism>
<evidence type="ECO:0000313" key="4">
    <source>
        <dbReference type="EMBL" id="TNC49976.1"/>
    </source>
</evidence>
<dbReference type="Proteomes" id="UP000306740">
    <property type="component" value="Unassembled WGS sequence"/>
</dbReference>